<evidence type="ECO:0000259" key="4">
    <source>
        <dbReference type="PROSITE" id="PS51084"/>
    </source>
</evidence>
<dbReference type="PROSITE" id="PS51084">
    <property type="entry name" value="HIT_2"/>
    <property type="match status" value="1"/>
</dbReference>
<dbReference type="GO" id="GO:0009117">
    <property type="term" value="P:nucleotide metabolic process"/>
    <property type="evidence" value="ECO:0007669"/>
    <property type="project" value="TreeGrafter"/>
</dbReference>
<dbReference type="AlphaFoldDB" id="A0A839SZG0"/>
<proteinExistence type="predicted"/>
<evidence type="ECO:0000313" key="5">
    <source>
        <dbReference type="EMBL" id="MBB3066425.1"/>
    </source>
</evidence>
<dbReference type="RefSeq" id="WP_183417240.1">
    <property type="nucleotide sequence ID" value="NZ_JACHXA010000008.1"/>
</dbReference>
<evidence type="ECO:0000256" key="2">
    <source>
        <dbReference type="PIRSR" id="PIRSR601310-3"/>
    </source>
</evidence>
<keyword evidence="6" id="KW-1185">Reference proteome</keyword>
<dbReference type="Pfam" id="PF01230">
    <property type="entry name" value="HIT"/>
    <property type="match status" value="1"/>
</dbReference>
<accession>A0A839SZG0</accession>
<feature type="domain" description="HIT" evidence="4">
    <location>
        <begin position="9"/>
        <end position="112"/>
    </location>
</feature>
<dbReference type="EMBL" id="JACHXA010000008">
    <property type="protein sequence ID" value="MBB3066425.1"/>
    <property type="molecule type" value="Genomic_DNA"/>
</dbReference>
<dbReference type="InterPro" id="IPR011146">
    <property type="entry name" value="HIT-like"/>
</dbReference>
<dbReference type="PANTHER" id="PTHR46648">
    <property type="entry name" value="HIT FAMILY PROTEIN 1"/>
    <property type="match status" value="1"/>
</dbReference>
<evidence type="ECO:0000256" key="3">
    <source>
        <dbReference type="PROSITE-ProRule" id="PRU00464"/>
    </source>
</evidence>
<evidence type="ECO:0000256" key="1">
    <source>
        <dbReference type="PIRSR" id="PIRSR601310-1"/>
    </source>
</evidence>
<feature type="active site" description="Tele-AMP-histidine intermediate" evidence="1">
    <location>
        <position position="98"/>
    </location>
</feature>
<reference evidence="5 6" key="1">
    <citation type="submission" date="2020-08" db="EMBL/GenBank/DDBJ databases">
        <title>Genomic Encyclopedia of Type Strains, Phase III (KMG-III): the genomes of soil and plant-associated and newly described type strains.</title>
        <authorList>
            <person name="Whitman W."/>
        </authorList>
    </citation>
    <scope>NUCLEOTIDE SEQUENCE [LARGE SCALE GENOMIC DNA]</scope>
    <source>
        <strain evidence="5 6">CECT 8803</strain>
    </source>
</reference>
<dbReference type="GO" id="GO:0003824">
    <property type="term" value="F:catalytic activity"/>
    <property type="evidence" value="ECO:0007669"/>
    <property type="project" value="InterPro"/>
</dbReference>
<dbReference type="SUPFAM" id="SSF54197">
    <property type="entry name" value="HIT-like"/>
    <property type="match status" value="1"/>
</dbReference>
<dbReference type="PANTHER" id="PTHR46648:SF1">
    <property type="entry name" value="ADENOSINE 5'-MONOPHOSPHORAMIDASE HNT1"/>
    <property type="match status" value="1"/>
</dbReference>
<dbReference type="InterPro" id="IPR036265">
    <property type="entry name" value="HIT-like_sf"/>
</dbReference>
<organism evidence="5 6">
    <name type="scientific">Limibacillus halophilus</name>
    <dbReference type="NCBI Taxonomy" id="1579333"/>
    <lineage>
        <taxon>Bacteria</taxon>
        <taxon>Pseudomonadati</taxon>
        <taxon>Pseudomonadota</taxon>
        <taxon>Alphaproteobacteria</taxon>
        <taxon>Rhodospirillales</taxon>
        <taxon>Rhodovibrionaceae</taxon>
        <taxon>Limibacillus</taxon>
    </lineage>
</organism>
<gene>
    <name evidence="5" type="ORF">FHR98_002731</name>
</gene>
<protein>
    <submittedName>
        <fullName evidence="5">Histidine triad (HIT) family protein</fullName>
    </submittedName>
</protein>
<sequence>MAAVKADCLFCKIGRREIEPVVLAETERLLVFLDRNPIREGHALIIPKAHYDYFDDAPLAVVNEITALAQRLAKRLKEIYPVEKAAYMFSGGDIAHVHAHVLPLHKNSDLTSLRYVTAPAQGEIVLGMAHLTQEAEALAAVREKIGPLT</sequence>
<name>A0A839SZG0_9PROT</name>
<dbReference type="PRINTS" id="PR00332">
    <property type="entry name" value="HISTRIAD"/>
</dbReference>
<comment type="caution">
    <text evidence="5">The sequence shown here is derived from an EMBL/GenBank/DDBJ whole genome shotgun (WGS) entry which is preliminary data.</text>
</comment>
<dbReference type="InterPro" id="IPR001310">
    <property type="entry name" value="Histidine_triad_HIT"/>
</dbReference>
<feature type="short sequence motif" description="Histidine triad motif" evidence="2 3">
    <location>
        <begin position="96"/>
        <end position="100"/>
    </location>
</feature>
<evidence type="ECO:0000313" key="6">
    <source>
        <dbReference type="Proteomes" id="UP000581135"/>
    </source>
</evidence>
<dbReference type="Gene3D" id="3.30.428.10">
    <property type="entry name" value="HIT-like"/>
    <property type="match status" value="1"/>
</dbReference>
<dbReference type="Proteomes" id="UP000581135">
    <property type="component" value="Unassembled WGS sequence"/>
</dbReference>